<feature type="region of interest" description="Disordered" evidence="1">
    <location>
        <begin position="124"/>
        <end position="164"/>
    </location>
</feature>
<sequence>MPVSGELGGAGQYILEFLIGARAEDQRETINRICLIAEVADVYSHNLWSRAWSDYSQRQEEDVSSDHDLFESKFSAVYPGILKEELHDEKLQDIGMQNEELLNEQLHYSHHTYYMASRSEECHTSASDADQARHGNNGEACRKLSRTRGRDRRGAAGNVNRRGF</sequence>
<keyword evidence="3" id="KW-1185">Reference proteome</keyword>
<proteinExistence type="predicted"/>
<gene>
    <name evidence="2" type="ORF">PCOR1329_LOCUS15883</name>
</gene>
<accession>A0ABN9QZ45</accession>
<reference evidence="2" key="1">
    <citation type="submission" date="2023-10" db="EMBL/GenBank/DDBJ databases">
        <authorList>
            <person name="Chen Y."/>
            <person name="Shah S."/>
            <person name="Dougan E. K."/>
            <person name="Thang M."/>
            <person name="Chan C."/>
        </authorList>
    </citation>
    <scope>NUCLEOTIDE SEQUENCE [LARGE SCALE GENOMIC DNA]</scope>
</reference>
<dbReference type="EMBL" id="CAUYUJ010004842">
    <property type="protein sequence ID" value="CAK0811174.1"/>
    <property type="molecule type" value="Genomic_DNA"/>
</dbReference>
<feature type="compositionally biased region" description="Low complexity" evidence="1">
    <location>
        <begin position="155"/>
        <end position="164"/>
    </location>
</feature>
<name>A0ABN9QZ45_9DINO</name>
<organism evidence="2 3">
    <name type="scientific">Prorocentrum cordatum</name>
    <dbReference type="NCBI Taxonomy" id="2364126"/>
    <lineage>
        <taxon>Eukaryota</taxon>
        <taxon>Sar</taxon>
        <taxon>Alveolata</taxon>
        <taxon>Dinophyceae</taxon>
        <taxon>Prorocentrales</taxon>
        <taxon>Prorocentraceae</taxon>
        <taxon>Prorocentrum</taxon>
    </lineage>
</organism>
<comment type="caution">
    <text evidence="2">The sequence shown here is derived from an EMBL/GenBank/DDBJ whole genome shotgun (WGS) entry which is preliminary data.</text>
</comment>
<evidence type="ECO:0000256" key="1">
    <source>
        <dbReference type="SAM" id="MobiDB-lite"/>
    </source>
</evidence>
<evidence type="ECO:0000313" key="2">
    <source>
        <dbReference type="EMBL" id="CAK0811174.1"/>
    </source>
</evidence>
<protein>
    <submittedName>
        <fullName evidence="2">Uncharacterized protein</fullName>
    </submittedName>
</protein>
<dbReference type="Proteomes" id="UP001189429">
    <property type="component" value="Unassembled WGS sequence"/>
</dbReference>
<evidence type="ECO:0000313" key="3">
    <source>
        <dbReference type="Proteomes" id="UP001189429"/>
    </source>
</evidence>